<reference evidence="1 2" key="1">
    <citation type="submission" date="2014-04" db="EMBL/GenBank/DDBJ databases">
        <title>Characterization and application of a salt tolerant electro-active bacterium.</title>
        <authorList>
            <person name="Yang L."/>
            <person name="Wei S."/>
            <person name="Tay Q.X.M."/>
        </authorList>
    </citation>
    <scope>NUCLEOTIDE SEQUENCE [LARGE SCALE GENOMIC DNA]</scope>
    <source>
        <strain evidence="1 2">LY1</strain>
    </source>
</reference>
<name>A0A074KWQ4_9BACT</name>
<gene>
    <name evidence="1" type="ORF">EL17_17915</name>
</gene>
<evidence type="ECO:0000313" key="2">
    <source>
        <dbReference type="Proteomes" id="UP000027821"/>
    </source>
</evidence>
<evidence type="ECO:0000313" key="1">
    <source>
        <dbReference type="EMBL" id="KEO72615.1"/>
    </source>
</evidence>
<dbReference type="SUPFAM" id="SSF53335">
    <property type="entry name" value="S-adenosyl-L-methionine-dependent methyltransferases"/>
    <property type="match status" value="1"/>
</dbReference>
<proteinExistence type="predicted"/>
<organism evidence="1 2">
    <name type="scientific">Anditalea andensis</name>
    <dbReference type="NCBI Taxonomy" id="1048983"/>
    <lineage>
        <taxon>Bacteria</taxon>
        <taxon>Pseudomonadati</taxon>
        <taxon>Bacteroidota</taxon>
        <taxon>Cytophagia</taxon>
        <taxon>Cytophagales</taxon>
        <taxon>Cytophagaceae</taxon>
        <taxon>Anditalea</taxon>
    </lineage>
</organism>
<dbReference type="Pfam" id="PF13578">
    <property type="entry name" value="Methyltransf_24"/>
    <property type="match status" value="1"/>
</dbReference>
<dbReference type="AlphaFoldDB" id="A0A074KWQ4"/>
<accession>A0A074KWQ4</accession>
<dbReference type="Gene3D" id="3.40.50.150">
    <property type="entry name" value="Vaccinia Virus protein VP39"/>
    <property type="match status" value="1"/>
</dbReference>
<dbReference type="Proteomes" id="UP000027821">
    <property type="component" value="Unassembled WGS sequence"/>
</dbReference>
<sequence>MSIELHDLIQYIKYFFLKEDRHSIQSPLAYKIYDGLLAHKKHKKNPEIETIRKKFLMDNRILPMHDLGAGSKKTSTKSNRTLKKVAKYSNSPKKFNLLYQYFLSITPSIYCVELGTGVGLNAAYLSAYTTGRLITIEGDPTLYDISSGHLKQLKNVSSRLGDIDILLPQLIKELPHIDFILIDANHTYDATMAYFHMLIPRMGADSIIIIGDIYWSPEMTKAWKEIMAHPLITLSFDFYECGVLFFKPNISRAHYIMDY</sequence>
<dbReference type="InterPro" id="IPR029063">
    <property type="entry name" value="SAM-dependent_MTases_sf"/>
</dbReference>
<dbReference type="STRING" id="1048983.EL17_17915"/>
<comment type="caution">
    <text evidence="1">The sequence shown here is derived from an EMBL/GenBank/DDBJ whole genome shotgun (WGS) entry which is preliminary data.</text>
</comment>
<protein>
    <recommendedName>
        <fullName evidence="3">SAM-dependent methyltransferase</fullName>
    </recommendedName>
</protein>
<evidence type="ECO:0008006" key="3">
    <source>
        <dbReference type="Google" id="ProtNLM"/>
    </source>
</evidence>
<dbReference type="EMBL" id="JMIH01000024">
    <property type="protein sequence ID" value="KEO72615.1"/>
    <property type="molecule type" value="Genomic_DNA"/>
</dbReference>
<keyword evidence="2" id="KW-1185">Reference proteome</keyword>
<dbReference type="eggNOG" id="COG4122">
    <property type="taxonomic scope" value="Bacteria"/>
</dbReference>